<evidence type="ECO:0000313" key="5">
    <source>
        <dbReference type="EMBL" id="OHT06580.1"/>
    </source>
</evidence>
<dbReference type="PROSITE" id="PS50294">
    <property type="entry name" value="WD_REPEATS_REGION"/>
    <property type="match status" value="1"/>
</dbReference>
<dbReference type="PROSITE" id="PS50082">
    <property type="entry name" value="WD_REPEATS_2"/>
    <property type="match status" value="2"/>
</dbReference>
<dbReference type="Gene3D" id="2.130.10.10">
    <property type="entry name" value="YVTN repeat-like/Quinoprotein amine dehydrogenase"/>
    <property type="match status" value="1"/>
</dbReference>
<dbReference type="InterPro" id="IPR001680">
    <property type="entry name" value="WD40_rpt"/>
</dbReference>
<keyword evidence="1 3" id="KW-0853">WD repeat</keyword>
<dbReference type="Pfam" id="PF00400">
    <property type="entry name" value="WD40"/>
    <property type="match status" value="3"/>
</dbReference>
<feature type="repeat" description="WD" evidence="3">
    <location>
        <begin position="234"/>
        <end position="268"/>
    </location>
</feature>
<evidence type="ECO:0000256" key="2">
    <source>
        <dbReference type="ARBA" id="ARBA00022737"/>
    </source>
</evidence>
<keyword evidence="2" id="KW-0677">Repeat</keyword>
<accession>A0A1J4KA58</accession>
<dbReference type="Proteomes" id="UP000179807">
    <property type="component" value="Unassembled WGS sequence"/>
</dbReference>
<sequence>MSSSEIPIPPNEGISSIHFNPDNQNIVSTTSWTGTVRFYDIESRQQVDSRNYPKPIISSTFVEGGVLACGDTEGNIYLSSSETPLQNGHTSGISSLSIFPETKLLLSASWDQTLGMWDYRQSQDESLIGKLEFNEKIMFANACSENRIVAYGHRNTVFVVDMRNPDKIERRVSSLGKQIRSFSISKPETFGWAIGSIDGRIAIEYFGDLKHQAQRFSFSCNRHTENGKTIVYPVSSLCFHPTTGILTSSSSHGNIYFWDIENKRKLTEIQSPFNTSVSAMEYNDNGSLLAIAYSYTWEKGEIEHPEDRLLLYSPSNQAISQPQKSEA</sequence>
<dbReference type="SUPFAM" id="SSF50978">
    <property type="entry name" value="WD40 repeat-like"/>
    <property type="match status" value="1"/>
</dbReference>
<dbReference type="PANTHER" id="PTHR10971">
    <property type="entry name" value="MRNA EXPORT FACTOR AND BUB3"/>
    <property type="match status" value="1"/>
</dbReference>
<feature type="repeat" description="WD" evidence="3">
    <location>
        <begin position="86"/>
        <end position="127"/>
    </location>
</feature>
<keyword evidence="6" id="KW-1185">Reference proteome</keyword>
<comment type="caution">
    <text evidence="5">The sequence shown here is derived from an EMBL/GenBank/DDBJ whole genome shotgun (WGS) entry which is preliminary data.</text>
</comment>
<dbReference type="GeneID" id="94838977"/>
<dbReference type="InterPro" id="IPR036322">
    <property type="entry name" value="WD40_repeat_dom_sf"/>
</dbReference>
<dbReference type="VEuPathDB" id="TrichDB:TRFO_25317"/>
<name>A0A1J4KA58_9EUKA</name>
<feature type="region of interest" description="Disordered" evidence="4">
    <location>
        <begin position="1"/>
        <end position="20"/>
    </location>
</feature>
<reference evidence="5" key="1">
    <citation type="submission" date="2016-10" db="EMBL/GenBank/DDBJ databases">
        <authorList>
            <person name="Benchimol M."/>
            <person name="Almeida L.G."/>
            <person name="Vasconcelos A.T."/>
            <person name="Perreira-Neves A."/>
            <person name="Rosa I.A."/>
            <person name="Tasca T."/>
            <person name="Bogo M.R."/>
            <person name="de Souza W."/>
        </authorList>
    </citation>
    <scope>NUCLEOTIDE SEQUENCE [LARGE SCALE GENOMIC DNA]</scope>
    <source>
        <strain evidence="5">K</strain>
    </source>
</reference>
<dbReference type="EMBL" id="MLAK01000721">
    <property type="protein sequence ID" value="OHT06580.1"/>
    <property type="molecule type" value="Genomic_DNA"/>
</dbReference>
<protein>
    <submittedName>
        <fullName evidence="5">Mitotic checkpoint protein bub3</fullName>
    </submittedName>
</protein>
<proteinExistence type="predicted"/>
<dbReference type="InterPro" id="IPR015943">
    <property type="entry name" value="WD40/YVTN_repeat-like_dom_sf"/>
</dbReference>
<evidence type="ECO:0000256" key="3">
    <source>
        <dbReference type="PROSITE-ProRule" id="PRU00221"/>
    </source>
</evidence>
<organism evidence="5 6">
    <name type="scientific">Tritrichomonas foetus</name>
    <dbReference type="NCBI Taxonomy" id="1144522"/>
    <lineage>
        <taxon>Eukaryota</taxon>
        <taxon>Metamonada</taxon>
        <taxon>Parabasalia</taxon>
        <taxon>Tritrichomonadida</taxon>
        <taxon>Tritrichomonadidae</taxon>
        <taxon>Tritrichomonas</taxon>
    </lineage>
</organism>
<dbReference type="SMART" id="SM00320">
    <property type="entry name" value="WD40"/>
    <property type="match status" value="3"/>
</dbReference>
<dbReference type="OrthoDB" id="10262475at2759"/>
<evidence type="ECO:0000256" key="1">
    <source>
        <dbReference type="ARBA" id="ARBA00022574"/>
    </source>
</evidence>
<dbReference type="AlphaFoldDB" id="A0A1J4KA58"/>
<gene>
    <name evidence="5" type="primary">bub3</name>
    <name evidence="5" type="ORF">TRFO_25317</name>
</gene>
<evidence type="ECO:0000313" key="6">
    <source>
        <dbReference type="Proteomes" id="UP000179807"/>
    </source>
</evidence>
<dbReference type="RefSeq" id="XP_068359716.1">
    <property type="nucleotide sequence ID" value="XM_068504273.1"/>
</dbReference>
<evidence type="ECO:0000256" key="4">
    <source>
        <dbReference type="SAM" id="MobiDB-lite"/>
    </source>
</evidence>